<protein>
    <submittedName>
        <fullName evidence="1">Uncharacterized protein</fullName>
    </submittedName>
</protein>
<dbReference type="SUPFAM" id="SSF52058">
    <property type="entry name" value="L domain-like"/>
    <property type="match status" value="1"/>
</dbReference>
<sequence length="246" mass="27792">MSPEHTPPSLLYRTMVIQPDEPREGSPHCAANDVLAAIRLKPPSFFQQTHHLMLNHTGGYDVKSILEVCTGVENLWLWNAEEPWIPLIESYPLVHLYTSYTLLRSLPPTHGLFSRLTHLELLGAVDDTDTTCAAVVALPQLTHLSFSDSRFVPLCLLVLESCPSLRVLVCINSHAMHAADSAEGLARDVRFVVASRRDFVDDWVSGIQRGTDYWHRAESFIAARQDRQIDPLRYYVGEEIIHRSLL</sequence>
<dbReference type="Gene3D" id="3.80.10.10">
    <property type="entry name" value="Ribonuclease Inhibitor"/>
    <property type="match status" value="1"/>
</dbReference>
<dbReference type="Proteomes" id="UP001218218">
    <property type="component" value="Unassembled WGS sequence"/>
</dbReference>
<accession>A0AAD7EP39</accession>
<name>A0AAD7EP39_9AGAR</name>
<organism evidence="1 2">
    <name type="scientific">Mycena albidolilacea</name>
    <dbReference type="NCBI Taxonomy" id="1033008"/>
    <lineage>
        <taxon>Eukaryota</taxon>
        <taxon>Fungi</taxon>
        <taxon>Dikarya</taxon>
        <taxon>Basidiomycota</taxon>
        <taxon>Agaricomycotina</taxon>
        <taxon>Agaricomycetes</taxon>
        <taxon>Agaricomycetidae</taxon>
        <taxon>Agaricales</taxon>
        <taxon>Marasmiineae</taxon>
        <taxon>Mycenaceae</taxon>
        <taxon>Mycena</taxon>
    </lineage>
</organism>
<gene>
    <name evidence="1" type="ORF">DFH08DRAFT_871336</name>
</gene>
<keyword evidence="2" id="KW-1185">Reference proteome</keyword>
<reference evidence="1" key="1">
    <citation type="submission" date="2023-03" db="EMBL/GenBank/DDBJ databases">
        <title>Massive genome expansion in bonnet fungi (Mycena s.s.) driven by repeated elements and novel gene families across ecological guilds.</title>
        <authorList>
            <consortium name="Lawrence Berkeley National Laboratory"/>
            <person name="Harder C.B."/>
            <person name="Miyauchi S."/>
            <person name="Viragh M."/>
            <person name="Kuo A."/>
            <person name="Thoen E."/>
            <person name="Andreopoulos B."/>
            <person name="Lu D."/>
            <person name="Skrede I."/>
            <person name="Drula E."/>
            <person name="Henrissat B."/>
            <person name="Morin E."/>
            <person name="Kohler A."/>
            <person name="Barry K."/>
            <person name="LaButti K."/>
            <person name="Morin E."/>
            <person name="Salamov A."/>
            <person name="Lipzen A."/>
            <person name="Mereny Z."/>
            <person name="Hegedus B."/>
            <person name="Baldrian P."/>
            <person name="Stursova M."/>
            <person name="Weitz H."/>
            <person name="Taylor A."/>
            <person name="Grigoriev I.V."/>
            <person name="Nagy L.G."/>
            <person name="Martin F."/>
            <person name="Kauserud H."/>
        </authorList>
    </citation>
    <scope>NUCLEOTIDE SEQUENCE</scope>
    <source>
        <strain evidence="1">CBHHK002</strain>
    </source>
</reference>
<proteinExistence type="predicted"/>
<comment type="caution">
    <text evidence="1">The sequence shown here is derived from an EMBL/GenBank/DDBJ whole genome shotgun (WGS) entry which is preliminary data.</text>
</comment>
<evidence type="ECO:0000313" key="2">
    <source>
        <dbReference type="Proteomes" id="UP001218218"/>
    </source>
</evidence>
<dbReference type="EMBL" id="JARIHO010000022">
    <property type="protein sequence ID" value="KAJ7343836.1"/>
    <property type="molecule type" value="Genomic_DNA"/>
</dbReference>
<evidence type="ECO:0000313" key="1">
    <source>
        <dbReference type="EMBL" id="KAJ7343836.1"/>
    </source>
</evidence>
<dbReference type="AlphaFoldDB" id="A0AAD7EP39"/>
<dbReference type="InterPro" id="IPR032675">
    <property type="entry name" value="LRR_dom_sf"/>
</dbReference>